<protein>
    <submittedName>
        <fullName evidence="2">Uncharacterized protein</fullName>
    </submittedName>
</protein>
<evidence type="ECO:0000313" key="2">
    <source>
        <dbReference type="EMBL" id="MFC3124656.1"/>
    </source>
</evidence>
<gene>
    <name evidence="2" type="ORF">ACFOD4_06230</name>
</gene>
<feature type="transmembrane region" description="Helical" evidence="1">
    <location>
        <begin position="32"/>
        <end position="49"/>
    </location>
</feature>
<dbReference type="RefSeq" id="WP_379595071.1">
    <property type="nucleotide sequence ID" value="NZ_JBHRTN010000007.1"/>
</dbReference>
<dbReference type="Proteomes" id="UP001595593">
    <property type="component" value="Unassembled WGS sequence"/>
</dbReference>
<dbReference type="EMBL" id="JBHRTN010000007">
    <property type="protein sequence ID" value="MFC3124656.1"/>
    <property type="molecule type" value="Genomic_DNA"/>
</dbReference>
<proteinExistence type="predicted"/>
<keyword evidence="1" id="KW-0472">Membrane</keyword>
<comment type="caution">
    <text evidence="2">The sequence shown here is derived from an EMBL/GenBank/DDBJ whole genome shotgun (WGS) entry which is preliminary data.</text>
</comment>
<evidence type="ECO:0000256" key="1">
    <source>
        <dbReference type="SAM" id="Phobius"/>
    </source>
</evidence>
<keyword evidence="3" id="KW-1185">Reference proteome</keyword>
<accession>A0ABV7FZF9</accession>
<name>A0ABV7FZF9_9PROT</name>
<reference evidence="3" key="1">
    <citation type="journal article" date="2019" name="Int. J. Syst. Evol. Microbiol.">
        <title>The Global Catalogue of Microorganisms (GCM) 10K type strain sequencing project: providing services to taxonomists for standard genome sequencing and annotation.</title>
        <authorList>
            <consortium name="The Broad Institute Genomics Platform"/>
            <consortium name="The Broad Institute Genome Sequencing Center for Infectious Disease"/>
            <person name="Wu L."/>
            <person name="Ma J."/>
        </authorList>
    </citation>
    <scope>NUCLEOTIDE SEQUENCE [LARGE SCALE GENOMIC DNA]</scope>
    <source>
        <strain evidence="3">KCTC 52094</strain>
    </source>
</reference>
<keyword evidence="1" id="KW-0812">Transmembrane</keyword>
<keyword evidence="1" id="KW-1133">Transmembrane helix</keyword>
<sequence>MLKFLLILLPVGAAYLWRPSGPAWLQAVPDWVFWLLLAFPALLAIYRIIRGSIADLSD</sequence>
<organism evidence="2 3">
    <name type="scientific">Teichococcus globiformis</name>
    <dbReference type="NCBI Taxonomy" id="2307229"/>
    <lineage>
        <taxon>Bacteria</taxon>
        <taxon>Pseudomonadati</taxon>
        <taxon>Pseudomonadota</taxon>
        <taxon>Alphaproteobacteria</taxon>
        <taxon>Acetobacterales</taxon>
        <taxon>Roseomonadaceae</taxon>
        <taxon>Roseomonas</taxon>
    </lineage>
</organism>
<evidence type="ECO:0000313" key="3">
    <source>
        <dbReference type="Proteomes" id="UP001595593"/>
    </source>
</evidence>